<name>A0ABW3KBQ1_9BACT</name>
<evidence type="ECO:0000313" key="2">
    <source>
        <dbReference type="EMBL" id="MFD1003669.1"/>
    </source>
</evidence>
<accession>A0ABW3KBQ1</accession>
<gene>
    <name evidence="2" type="ORF">ACFQ21_30365</name>
</gene>
<dbReference type="SUPFAM" id="SSF55729">
    <property type="entry name" value="Acyl-CoA N-acyltransferases (Nat)"/>
    <property type="match status" value="1"/>
</dbReference>
<comment type="caution">
    <text evidence="2">The sequence shown here is derived from an EMBL/GenBank/DDBJ whole genome shotgun (WGS) entry which is preliminary data.</text>
</comment>
<dbReference type="InterPro" id="IPR016181">
    <property type="entry name" value="Acyl_CoA_acyltransferase"/>
</dbReference>
<dbReference type="EC" id="2.3.-.-" evidence="2"/>
<feature type="domain" description="N-acetyltransferase" evidence="1">
    <location>
        <begin position="22"/>
        <end position="181"/>
    </location>
</feature>
<dbReference type="GO" id="GO:0016746">
    <property type="term" value="F:acyltransferase activity"/>
    <property type="evidence" value="ECO:0007669"/>
    <property type="project" value="UniProtKB-KW"/>
</dbReference>
<dbReference type="Proteomes" id="UP001597112">
    <property type="component" value="Unassembled WGS sequence"/>
</dbReference>
<protein>
    <submittedName>
        <fullName evidence="2">GNAT family N-acetyltransferase</fullName>
        <ecNumber evidence="2">2.3.-.-</ecNumber>
    </submittedName>
</protein>
<dbReference type="InterPro" id="IPR000182">
    <property type="entry name" value="GNAT_dom"/>
</dbReference>
<dbReference type="InterPro" id="IPR051531">
    <property type="entry name" value="N-acetyltransferase"/>
</dbReference>
<dbReference type="EMBL" id="JBHTKA010000016">
    <property type="protein sequence ID" value="MFD1003669.1"/>
    <property type="molecule type" value="Genomic_DNA"/>
</dbReference>
<reference evidence="3" key="1">
    <citation type="journal article" date="2019" name="Int. J. Syst. Evol. Microbiol.">
        <title>The Global Catalogue of Microorganisms (GCM) 10K type strain sequencing project: providing services to taxonomists for standard genome sequencing and annotation.</title>
        <authorList>
            <consortium name="The Broad Institute Genomics Platform"/>
            <consortium name="The Broad Institute Genome Sequencing Center for Infectious Disease"/>
            <person name="Wu L."/>
            <person name="Ma J."/>
        </authorList>
    </citation>
    <scope>NUCLEOTIDE SEQUENCE [LARGE SCALE GENOMIC DNA]</scope>
    <source>
        <strain evidence="3">CCUG 58938</strain>
    </source>
</reference>
<dbReference type="PROSITE" id="PS51186">
    <property type="entry name" value="GNAT"/>
    <property type="match status" value="1"/>
</dbReference>
<evidence type="ECO:0000259" key="1">
    <source>
        <dbReference type="PROSITE" id="PS51186"/>
    </source>
</evidence>
<sequence>MKHKHDLILASNTTTLLQTENLIIRKLCADDAPFIFELVNMPSWLQYIGDRGVRTLRDAEQYIINGPMTSYEKFGFGLYLVALKDTLEPVGMCGLLKRDTLDDPDIGFAFLQKFTGRGYAFESAAEVLTYGKNVLGLPRILAITTKDNTSSIKLLGRLEFQFEKHITINTEELNLFGRNMQ</sequence>
<organism evidence="2 3">
    <name type="scientific">Ohtaekwangia kribbensis</name>
    <dbReference type="NCBI Taxonomy" id="688913"/>
    <lineage>
        <taxon>Bacteria</taxon>
        <taxon>Pseudomonadati</taxon>
        <taxon>Bacteroidota</taxon>
        <taxon>Cytophagia</taxon>
        <taxon>Cytophagales</taxon>
        <taxon>Fulvivirgaceae</taxon>
        <taxon>Ohtaekwangia</taxon>
    </lineage>
</organism>
<dbReference type="PANTHER" id="PTHR43792:SF1">
    <property type="entry name" value="N-ACETYLTRANSFERASE DOMAIN-CONTAINING PROTEIN"/>
    <property type="match status" value="1"/>
</dbReference>
<dbReference type="Pfam" id="PF13302">
    <property type="entry name" value="Acetyltransf_3"/>
    <property type="match status" value="1"/>
</dbReference>
<dbReference type="PANTHER" id="PTHR43792">
    <property type="entry name" value="GNAT FAMILY, PUTATIVE (AFU_ORTHOLOGUE AFUA_3G00765)-RELATED-RELATED"/>
    <property type="match status" value="1"/>
</dbReference>
<evidence type="ECO:0000313" key="3">
    <source>
        <dbReference type="Proteomes" id="UP001597112"/>
    </source>
</evidence>
<dbReference type="Gene3D" id="3.40.630.30">
    <property type="match status" value="1"/>
</dbReference>
<keyword evidence="3" id="KW-1185">Reference proteome</keyword>
<keyword evidence="2" id="KW-0012">Acyltransferase</keyword>
<keyword evidence="2" id="KW-0808">Transferase</keyword>
<proteinExistence type="predicted"/>